<evidence type="ECO:0000259" key="2">
    <source>
        <dbReference type="Pfam" id="PF00109"/>
    </source>
</evidence>
<dbReference type="PANTHER" id="PTHR11712:SF336">
    <property type="entry name" value="3-OXOACYL-[ACYL-CARRIER-PROTEIN] SYNTHASE, MITOCHONDRIAL"/>
    <property type="match status" value="1"/>
</dbReference>
<feature type="domain" description="Beta-ketoacyl synthase-like N-terminal" evidence="2">
    <location>
        <begin position="54"/>
        <end position="203"/>
    </location>
</feature>
<dbReference type="SUPFAM" id="SSF53901">
    <property type="entry name" value="Thiolase-like"/>
    <property type="match status" value="1"/>
</dbReference>
<dbReference type="InterPro" id="IPR016039">
    <property type="entry name" value="Thiolase-like"/>
</dbReference>
<gene>
    <name evidence="3" type="ORF">GCM10010387_32440</name>
</gene>
<dbReference type="InterPro" id="IPR014030">
    <property type="entry name" value="Ketoacyl_synth_N"/>
</dbReference>
<name>A0A918UUT8_9ACTN</name>
<sequence>MSGTSTTGTTGTTGILITGIGTALPGVEGPSDLLRAAGLPRDPAAPAVDPAALIGKRGLRYKDRASQLALCAARAALLDAGLLDGEAAADGALTVPGTSVAVVVSSNLGNLDTVCEVADGIRAEGVTGISPMGLPNASSNVIASSVAIRHGLRGPNLMVCNGATSGVDAVHWGAAMLRAGRAQRALVIGVETHNRQVEWLLGRPAGELLDGAVALLLERAPAAAGRGAAGIAALGPYAREAGVEECVRRLLTASGGRPGSWYVPEGHRDASPAALSGVARTDLTERFGSASGALGVLQCATAARGLALPPAGEPGTALVTSGTDRDDASAGMVLLAVEASA</sequence>
<dbReference type="PANTHER" id="PTHR11712">
    <property type="entry name" value="POLYKETIDE SYNTHASE-RELATED"/>
    <property type="match status" value="1"/>
</dbReference>
<dbReference type="AlphaFoldDB" id="A0A918UUT8"/>
<reference evidence="3" key="1">
    <citation type="journal article" date="2014" name="Int. J. Syst. Evol. Microbiol.">
        <title>Complete genome sequence of Corynebacterium casei LMG S-19264T (=DSM 44701T), isolated from a smear-ripened cheese.</title>
        <authorList>
            <consortium name="US DOE Joint Genome Institute (JGI-PGF)"/>
            <person name="Walter F."/>
            <person name="Albersmeier A."/>
            <person name="Kalinowski J."/>
            <person name="Ruckert C."/>
        </authorList>
    </citation>
    <scope>NUCLEOTIDE SEQUENCE</scope>
    <source>
        <strain evidence="3">JCM 4988</strain>
    </source>
</reference>
<dbReference type="InterPro" id="IPR000794">
    <property type="entry name" value="Beta-ketoacyl_synthase"/>
</dbReference>
<dbReference type="Proteomes" id="UP000630936">
    <property type="component" value="Unassembled WGS sequence"/>
</dbReference>
<keyword evidence="1" id="KW-0808">Transferase</keyword>
<dbReference type="GO" id="GO:0006633">
    <property type="term" value="P:fatty acid biosynthetic process"/>
    <property type="evidence" value="ECO:0007669"/>
    <property type="project" value="TreeGrafter"/>
</dbReference>
<comment type="caution">
    <text evidence="3">The sequence shown here is derived from an EMBL/GenBank/DDBJ whole genome shotgun (WGS) entry which is preliminary data.</text>
</comment>
<evidence type="ECO:0000313" key="3">
    <source>
        <dbReference type="EMBL" id="GGZ35773.1"/>
    </source>
</evidence>
<dbReference type="Gene3D" id="3.40.47.10">
    <property type="match status" value="1"/>
</dbReference>
<keyword evidence="4" id="KW-1185">Reference proteome</keyword>
<dbReference type="RefSeq" id="WP_190123793.1">
    <property type="nucleotide sequence ID" value="NZ_BMWG01000008.1"/>
</dbReference>
<evidence type="ECO:0000313" key="4">
    <source>
        <dbReference type="Proteomes" id="UP000630936"/>
    </source>
</evidence>
<dbReference type="EMBL" id="BMWG01000008">
    <property type="protein sequence ID" value="GGZ35773.1"/>
    <property type="molecule type" value="Genomic_DNA"/>
</dbReference>
<accession>A0A918UUT8</accession>
<dbReference type="Pfam" id="PF00109">
    <property type="entry name" value="ketoacyl-synt"/>
    <property type="match status" value="1"/>
</dbReference>
<proteinExistence type="predicted"/>
<organism evidence="3 4">
    <name type="scientific">Streptomyces inusitatus</name>
    <dbReference type="NCBI Taxonomy" id="68221"/>
    <lineage>
        <taxon>Bacteria</taxon>
        <taxon>Bacillati</taxon>
        <taxon>Actinomycetota</taxon>
        <taxon>Actinomycetes</taxon>
        <taxon>Kitasatosporales</taxon>
        <taxon>Streptomycetaceae</taxon>
        <taxon>Streptomyces</taxon>
    </lineage>
</organism>
<dbReference type="GO" id="GO:0004315">
    <property type="term" value="F:3-oxoacyl-[acyl-carrier-protein] synthase activity"/>
    <property type="evidence" value="ECO:0007669"/>
    <property type="project" value="TreeGrafter"/>
</dbReference>
<reference evidence="3" key="2">
    <citation type="submission" date="2020-09" db="EMBL/GenBank/DDBJ databases">
        <authorList>
            <person name="Sun Q."/>
            <person name="Ohkuma M."/>
        </authorList>
    </citation>
    <scope>NUCLEOTIDE SEQUENCE</scope>
    <source>
        <strain evidence="3">JCM 4988</strain>
    </source>
</reference>
<evidence type="ECO:0000256" key="1">
    <source>
        <dbReference type="ARBA" id="ARBA00022679"/>
    </source>
</evidence>
<protein>
    <recommendedName>
        <fullName evidence="2">Beta-ketoacyl synthase-like N-terminal domain-containing protein</fullName>
    </recommendedName>
</protein>